<proteinExistence type="predicted"/>
<dbReference type="InterPro" id="IPR001791">
    <property type="entry name" value="Laminin_G"/>
</dbReference>
<evidence type="ECO:0000259" key="2">
    <source>
        <dbReference type="PROSITE" id="PS50025"/>
    </source>
</evidence>
<reference evidence="4" key="1">
    <citation type="submission" date="2016-06" db="UniProtKB">
        <authorList>
            <consortium name="WormBaseParasite"/>
        </authorList>
    </citation>
    <scope>IDENTIFICATION</scope>
</reference>
<evidence type="ECO:0000313" key="3">
    <source>
        <dbReference type="Proteomes" id="UP000050794"/>
    </source>
</evidence>
<evidence type="ECO:0000313" key="4">
    <source>
        <dbReference type="WBParaSite" id="TCNE_0000349701-mRNA-1"/>
    </source>
</evidence>
<accession>A0A183U4S7</accession>
<organism evidence="3 4">
    <name type="scientific">Toxocara canis</name>
    <name type="common">Canine roundworm</name>
    <dbReference type="NCBI Taxonomy" id="6265"/>
    <lineage>
        <taxon>Eukaryota</taxon>
        <taxon>Metazoa</taxon>
        <taxon>Ecdysozoa</taxon>
        <taxon>Nematoda</taxon>
        <taxon>Chromadorea</taxon>
        <taxon>Rhabditida</taxon>
        <taxon>Spirurina</taxon>
        <taxon>Ascaridomorpha</taxon>
        <taxon>Ascaridoidea</taxon>
        <taxon>Toxocaridae</taxon>
        <taxon>Toxocara</taxon>
    </lineage>
</organism>
<keyword evidence="3" id="KW-1185">Reference proteome</keyword>
<sequence>LEAILCKNGSLNIAISSPTSNYVHTFAFNYTDGYRHFFQSTFGGKTPLSITVDSSKFDFPPEVAKTLSLASAFKYDLGGLVESEAVHDVILVDSSSQKYNYSGCIANIDINLNVGRMHFKPNIYLEDQGAEFARHVAVLGHKLVTGACSPFKIPGTRPGMSGLLFQLFFSSKV</sequence>
<feature type="domain" description="Laminin G" evidence="2">
    <location>
        <begin position="1"/>
        <end position="148"/>
    </location>
</feature>
<comment type="caution">
    <text evidence="1">Lacks conserved residue(s) required for the propagation of feature annotation.</text>
</comment>
<name>A0A183U4S7_TOXCA</name>
<protein>
    <submittedName>
        <fullName evidence="4">LAM_G_DOMAIN domain-containing protein</fullName>
    </submittedName>
</protein>
<evidence type="ECO:0000256" key="1">
    <source>
        <dbReference type="PROSITE-ProRule" id="PRU00122"/>
    </source>
</evidence>
<dbReference type="Proteomes" id="UP000050794">
    <property type="component" value="Unassembled WGS sequence"/>
</dbReference>
<dbReference type="WBParaSite" id="TCNE_0000349701-mRNA-1">
    <property type="protein sequence ID" value="TCNE_0000349701-mRNA-1"/>
    <property type="gene ID" value="TCNE_0000349701"/>
</dbReference>
<dbReference type="AlphaFoldDB" id="A0A183U4S7"/>
<dbReference type="PROSITE" id="PS50025">
    <property type="entry name" value="LAM_G_DOMAIN"/>
    <property type="match status" value="1"/>
</dbReference>